<dbReference type="GO" id="GO:0016878">
    <property type="term" value="F:acid-thiol ligase activity"/>
    <property type="evidence" value="ECO:0007669"/>
    <property type="project" value="UniProtKB-ARBA"/>
</dbReference>
<gene>
    <name evidence="3" type="ORF">IPJ27_16180</name>
</gene>
<dbReference type="SUPFAM" id="SSF56801">
    <property type="entry name" value="Acetyl-CoA synthetase-like"/>
    <property type="match status" value="1"/>
</dbReference>
<evidence type="ECO:0000313" key="4">
    <source>
        <dbReference type="Proteomes" id="UP000697998"/>
    </source>
</evidence>
<dbReference type="Pfam" id="PF13193">
    <property type="entry name" value="AMP-binding_C"/>
    <property type="match status" value="1"/>
</dbReference>
<dbReference type="InterPro" id="IPR045851">
    <property type="entry name" value="AMP-bd_C_sf"/>
</dbReference>
<evidence type="ECO:0000313" key="3">
    <source>
        <dbReference type="EMBL" id="MBK7676159.1"/>
    </source>
</evidence>
<dbReference type="InterPro" id="IPR050237">
    <property type="entry name" value="ATP-dep_AMP-bd_enzyme"/>
</dbReference>
<comment type="caution">
    <text evidence="3">The sequence shown here is derived from an EMBL/GenBank/DDBJ whole genome shotgun (WGS) entry which is preliminary data.</text>
</comment>
<dbReference type="InterPro" id="IPR000873">
    <property type="entry name" value="AMP-dep_synth/lig_dom"/>
</dbReference>
<dbReference type="PROSITE" id="PS00455">
    <property type="entry name" value="AMP_BINDING"/>
    <property type="match status" value="1"/>
</dbReference>
<dbReference type="InterPro" id="IPR042099">
    <property type="entry name" value="ANL_N_sf"/>
</dbReference>
<evidence type="ECO:0000259" key="2">
    <source>
        <dbReference type="Pfam" id="PF13193"/>
    </source>
</evidence>
<dbReference type="InterPro" id="IPR025110">
    <property type="entry name" value="AMP-bd_C"/>
</dbReference>
<dbReference type="PANTHER" id="PTHR43767">
    <property type="entry name" value="LONG-CHAIN-FATTY-ACID--COA LIGASE"/>
    <property type="match status" value="1"/>
</dbReference>
<dbReference type="PANTHER" id="PTHR43767:SF1">
    <property type="entry name" value="NONRIBOSOMAL PEPTIDE SYNTHASE PES1 (EUROFUNG)-RELATED"/>
    <property type="match status" value="1"/>
</dbReference>
<dbReference type="Gene3D" id="3.40.50.12780">
    <property type="entry name" value="N-terminal domain of ligase-like"/>
    <property type="match status" value="1"/>
</dbReference>
<feature type="domain" description="AMP-dependent synthetase/ligase" evidence="1">
    <location>
        <begin position="9"/>
        <end position="368"/>
    </location>
</feature>
<protein>
    <submittedName>
        <fullName evidence="3">AMP-binding protein</fullName>
    </submittedName>
</protein>
<organism evidence="3 4">
    <name type="scientific">Candidatus Accumulibacter proximus</name>
    <dbReference type="NCBI Taxonomy" id="2954385"/>
    <lineage>
        <taxon>Bacteria</taxon>
        <taxon>Pseudomonadati</taxon>
        <taxon>Pseudomonadota</taxon>
        <taxon>Betaproteobacteria</taxon>
        <taxon>Candidatus Accumulibacter</taxon>
    </lineage>
</organism>
<evidence type="ECO:0000259" key="1">
    <source>
        <dbReference type="Pfam" id="PF00501"/>
    </source>
</evidence>
<reference evidence="3 4" key="1">
    <citation type="submission" date="2020-10" db="EMBL/GenBank/DDBJ databases">
        <title>Connecting structure to function with the recovery of over 1000 high-quality activated sludge metagenome-assembled genomes encoding full-length rRNA genes using long-read sequencing.</title>
        <authorList>
            <person name="Singleton C.M."/>
            <person name="Petriglieri F."/>
            <person name="Kristensen J.M."/>
            <person name="Kirkegaard R.H."/>
            <person name="Michaelsen T.Y."/>
            <person name="Andersen M.H."/>
            <person name="Karst S.M."/>
            <person name="Dueholm M.S."/>
            <person name="Nielsen P.H."/>
            <person name="Albertsen M."/>
        </authorList>
    </citation>
    <scope>NUCLEOTIDE SEQUENCE [LARGE SCALE GENOMIC DNA]</scope>
    <source>
        <strain evidence="3">EsbW_18-Q3-R4-48_BATAC.285</strain>
    </source>
</reference>
<sequence length="512" mass="57127">MLQLATLTRHHAKFRPDEIAVVFEEERLTWREFDRRVSGCACLLQWLGVRKGDRVATVLANCRELLEVYWAVPSIGAVLVPLSPLLMAPGLASLLRDSGAVCLITQRSMAPLVDQVRDELPGLRAEHVLMVDGATADYPGYEALLKSYAEGRARPVALTQDDLFNVMYTSGTTGLPKGIMHSHFVRSMYCTLFAAAWRMRPESVVLHTGAIVFNGAFVTLMPCFYLGARYVLQRQFNAEEAIEIIAREQVTHTMMVPAQIIALLHSPNFSPDKLASLEMILSLGAPLYQEHKDLLNRLLPDRFYELYGLTEGFWTILDKTQSLRKAGSVGSPPCFYEMRIVREDGRDAATGEVGEIVGRGPSLMLGYYGRPDLTEQAIRDGWLFTGDLGYTDGEGYLYLVDRKKDMIDSGGVKIYPKDVEEVAARHPAVREVAVFGVAHEKWGETPVAAVLLRSGASVSAGELLDWINERVGARYQRLHAVQIMDDFPRNAAGKTLKREMRDAYQIGHPENH</sequence>
<dbReference type="AlphaFoldDB" id="A0A935Q145"/>
<accession>A0A935Q145</accession>
<proteinExistence type="predicted"/>
<dbReference type="Gene3D" id="3.30.300.30">
    <property type="match status" value="1"/>
</dbReference>
<dbReference type="Proteomes" id="UP000697998">
    <property type="component" value="Unassembled WGS sequence"/>
</dbReference>
<dbReference type="EMBL" id="JADJMH010000016">
    <property type="protein sequence ID" value="MBK7676159.1"/>
    <property type="molecule type" value="Genomic_DNA"/>
</dbReference>
<feature type="domain" description="AMP-binding enzyme C-terminal" evidence="2">
    <location>
        <begin position="419"/>
        <end position="494"/>
    </location>
</feature>
<dbReference type="Pfam" id="PF00501">
    <property type="entry name" value="AMP-binding"/>
    <property type="match status" value="1"/>
</dbReference>
<name>A0A935Q145_9PROT</name>
<dbReference type="InterPro" id="IPR020845">
    <property type="entry name" value="AMP-binding_CS"/>
</dbReference>